<feature type="region of interest" description="Disordered" evidence="1">
    <location>
        <begin position="343"/>
        <end position="422"/>
    </location>
</feature>
<dbReference type="EMBL" id="JAWWNJ010000001">
    <property type="protein sequence ID" value="KAK7064053.1"/>
    <property type="molecule type" value="Genomic_DNA"/>
</dbReference>
<gene>
    <name evidence="2" type="ORF">R3P38DRAFT_2822099</name>
</gene>
<dbReference type="Proteomes" id="UP001362999">
    <property type="component" value="Unassembled WGS sequence"/>
</dbReference>
<comment type="caution">
    <text evidence="2">The sequence shown here is derived from an EMBL/GenBank/DDBJ whole genome shotgun (WGS) entry which is preliminary data.</text>
</comment>
<name>A0AAW0EH41_9AGAR</name>
<proteinExistence type="predicted"/>
<dbReference type="AlphaFoldDB" id="A0AAW0EH41"/>
<protein>
    <submittedName>
        <fullName evidence="2">SWR1 complex subunit swc3</fullName>
    </submittedName>
</protein>
<keyword evidence="3" id="KW-1185">Reference proteome</keyword>
<reference evidence="2 3" key="1">
    <citation type="journal article" date="2024" name="J Genomics">
        <title>Draft genome sequencing and assembly of Favolaschia claudopus CIRM-BRFM 2984 isolated from oak limbs.</title>
        <authorList>
            <person name="Navarro D."/>
            <person name="Drula E."/>
            <person name="Chaduli D."/>
            <person name="Cazenave R."/>
            <person name="Ahrendt S."/>
            <person name="Wang J."/>
            <person name="Lipzen A."/>
            <person name="Daum C."/>
            <person name="Barry K."/>
            <person name="Grigoriev I.V."/>
            <person name="Favel A."/>
            <person name="Rosso M.N."/>
            <person name="Martin F."/>
        </authorList>
    </citation>
    <scope>NUCLEOTIDE SEQUENCE [LARGE SCALE GENOMIC DNA]</scope>
    <source>
        <strain evidence="2 3">CIRM-BRFM 2984</strain>
    </source>
</reference>
<feature type="region of interest" description="Disordered" evidence="1">
    <location>
        <begin position="466"/>
        <end position="503"/>
    </location>
</feature>
<evidence type="ECO:0000256" key="1">
    <source>
        <dbReference type="SAM" id="MobiDB-lite"/>
    </source>
</evidence>
<feature type="compositionally biased region" description="Low complexity" evidence="1">
    <location>
        <begin position="472"/>
        <end position="489"/>
    </location>
</feature>
<feature type="region of interest" description="Disordered" evidence="1">
    <location>
        <begin position="1"/>
        <end position="25"/>
    </location>
</feature>
<evidence type="ECO:0000313" key="2">
    <source>
        <dbReference type="EMBL" id="KAK7064053.1"/>
    </source>
</evidence>
<sequence length="503" mass="53982">MELPTGHQPGWELDVSDDETAPASTSESCVVLQSLRQSRDQWMYRAFPKFSGRVRGKPDPVPPPHTIHFRGRCDIEIGPHTFPETSFYEVQYLPPASVAPSFIQSPWQSQYSTAQPNAHPTAPLLSSLASTTSISPELIGRVNAAAASNPTLANLLHLAAAGKGSAEQLQTLGLLIQSLAAPYNPEASSSSAPAPLPQSSPQSQIPTPSTTPVKEFDLVFQYHESSQERWTLPRGPVICEKVADPRAPGLMYDIALTLALAVPSKAPSSSGEMINLQTPSPQVVTMRLKRPPPAIWEAIWKWVGGEEKIHENRKILDNLKKESQRVYLAHQIPESSLLTQLRNATASSHAMKSIKPNAVPPPRPKRKAPQHKPAQQSGNKTPASGSAQSVATTVASSASALTSSRTITGPPPQKRMKFPNPKPVAPLPEIRCVSCQQKDVPLILGGRFCRPCVDTGKAVTVYVPYKPPPNHGTGSESAATSSQTSGTTAVFQVPLPASSQQGS</sequence>
<feature type="compositionally biased region" description="Low complexity" evidence="1">
    <location>
        <begin position="383"/>
        <end position="408"/>
    </location>
</feature>
<accession>A0AAW0EH41</accession>
<evidence type="ECO:0000313" key="3">
    <source>
        <dbReference type="Proteomes" id="UP001362999"/>
    </source>
</evidence>
<organism evidence="2 3">
    <name type="scientific">Favolaschia claudopus</name>
    <dbReference type="NCBI Taxonomy" id="2862362"/>
    <lineage>
        <taxon>Eukaryota</taxon>
        <taxon>Fungi</taxon>
        <taxon>Dikarya</taxon>
        <taxon>Basidiomycota</taxon>
        <taxon>Agaricomycotina</taxon>
        <taxon>Agaricomycetes</taxon>
        <taxon>Agaricomycetidae</taxon>
        <taxon>Agaricales</taxon>
        <taxon>Marasmiineae</taxon>
        <taxon>Mycenaceae</taxon>
        <taxon>Favolaschia</taxon>
    </lineage>
</organism>
<feature type="region of interest" description="Disordered" evidence="1">
    <location>
        <begin position="186"/>
        <end position="210"/>
    </location>
</feature>